<feature type="transmembrane region" description="Helical" evidence="5">
    <location>
        <begin position="97"/>
        <end position="122"/>
    </location>
</feature>
<dbReference type="GO" id="GO:0009403">
    <property type="term" value="P:toxin biosynthetic process"/>
    <property type="evidence" value="ECO:0007669"/>
    <property type="project" value="InterPro"/>
</dbReference>
<accession>A0A6N6M5S7</accession>
<gene>
    <name evidence="6" type="ORF">F3059_09090</name>
</gene>
<dbReference type="PANTHER" id="PTHR37306:SF1">
    <property type="entry name" value="COLICIN V PRODUCTION PROTEIN"/>
    <property type="match status" value="1"/>
</dbReference>
<evidence type="ECO:0000256" key="2">
    <source>
        <dbReference type="ARBA" id="ARBA00022692"/>
    </source>
</evidence>
<reference evidence="6 7" key="1">
    <citation type="submission" date="2019-09" db="EMBL/GenBank/DDBJ databases">
        <title>Genomes of Cryomorphaceae.</title>
        <authorList>
            <person name="Bowman J.P."/>
        </authorList>
    </citation>
    <scope>NUCLEOTIDE SEQUENCE [LARGE SCALE GENOMIC DNA]</scope>
    <source>
        <strain evidence="6 7">KCTC 52047</strain>
    </source>
</reference>
<keyword evidence="7" id="KW-1185">Reference proteome</keyword>
<evidence type="ECO:0000256" key="4">
    <source>
        <dbReference type="ARBA" id="ARBA00023136"/>
    </source>
</evidence>
<evidence type="ECO:0000256" key="1">
    <source>
        <dbReference type="ARBA" id="ARBA00004141"/>
    </source>
</evidence>
<dbReference type="PANTHER" id="PTHR37306">
    <property type="entry name" value="COLICIN V PRODUCTION PROTEIN"/>
    <property type="match status" value="1"/>
</dbReference>
<dbReference type="GO" id="GO:0016020">
    <property type="term" value="C:membrane"/>
    <property type="evidence" value="ECO:0007669"/>
    <property type="project" value="UniProtKB-SubCell"/>
</dbReference>
<comment type="caution">
    <text evidence="6">The sequence shown here is derived from an EMBL/GenBank/DDBJ whole genome shotgun (WGS) entry which is preliminary data.</text>
</comment>
<evidence type="ECO:0000313" key="6">
    <source>
        <dbReference type="EMBL" id="KAB1063713.1"/>
    </source>
</evidence>
<dbReference type="RefSeq" id="WP_151168439.1">
    <property type="nucleotide sequence ID" value="NZ_WACR01000007.1"/>
</dbReference>
<dbReference type="AlphaFoldDB" id="A0A6N6M5S7"/>
<evidence type="ECO:0000313" key="7">
    <source>
        <dbReference type="Proteomes" id="UP000435357"/>
    </source>
</evidence>
<dbReference type="Pfam" id="PF02674">
    <property type="entry name" value="Colicin_V"/>
    <property type="match status" value="1"/>
</dbReference>
<proteinExistence type="predicted"/>
<evidence type="ECO:0000256" key="3">
    <source>
        <dbReference type="ARBA" id="ARBA00022989"/>
    </source>
</evidence>
<sequence>MNFLDIIILIILAFMGFKGFKRGLIIEMASILALVLGIYGAIEFSFYVEGLLKDQTNLDESYLPLAAFAVTFLGIVVGIHLLARVIQGILKMAALGLINRIAGAVFGLLKATIIMSFILVFLNSSLLGVLPKETKSESYLYGPVATVGPTIMPIITESSWYRDLDLTGKIDDAKEKVEEETSL</sequence>
<keyword evidence="2 5" id="KW-0812">Transmembrane</keyword>
<organism evidence="6 7">
    <name type="scientific">Salibacter halophilus</name>
    <dbReference type="NCBI Taxonomy" id="1803916"/>
    <lineage>
        <taxon>Bacteria</taxon>
        <taxon>Pseudomonadati</taxon>
        <taxon>Bacteroidota</taxon>
        <taxon>Flavobacteriia</taxon>
        <taxon>Flavobacteriales</taxon>
        <taxon>Salibacteraceae</taxon>
        <taxon>Salibacter</taxon>
    </lineage>
</organism>
<feature type="transmembrane region" description="Helical" evidence="5">
    <location>
        <begin position="62"/>
        <end position="85"/>
    </location>
</feature>
<feature type="transmembrane region" description="Helical" evidence="5">
    <location>
        <begin position="24"/>
        <end position="42"/>
    </location>
</feature>
<dbReference type="InterPro" id="IPR003825">
    <property type="entry name" value="Colicin-V_CvpA"/>
</dbReference>
<protein>
    <submittedName>
        <fullName evidence="6">CvpA family protein</fullName>
    </submittedName>
</protein>
<comment type="subcellular location">
    <subcellularLocation>
        <location evidence="1">Membrane</location>
        <topology evidence="1">Multi-pass membrane protein</topology>
    </subcellularLocation>
</comment>
<name>A0A6N6M5S7_9FLAO</name>
<evidence type="ECO:0000256" key="5">
    <source>
        <dbReference type="SAM" id="Phobius"/>
    </source>
</evidence>
<keyword evidence="3 5" id="KW-1133">Transmembrane helix</keyword>
<dbReference type="EMBL" id="WACR01000007">
    <property type="protein sequence ID" value="KAB1063713.1"/>
    <property type="molecule type" value="Genomic_DNA"/>
</dbReference>
<dbReference type="Proteomes" id="UP000435357">
    <property type="component" value="Unassembled WGS sequence"/>
</dbReference>
<keyword evidence="4 5" id="KW-0472">Membrane</keyword>
<dbReference type="OrthoDB" id="9799585at2"/>